<name>A0A7C9TQZ5_9MICO</name>
<dbReference type="EMBL" id="JAAGWZ010000002">
    <property type="protein sequence ID" value="NEM91515.1"/>
    <property type="molecule type" value="Genomic_DNA"/>
</dbReference>
<evidence type="ECO:0000256" key="3">
    <source>
        <dbReference type="SAM" id="MobiDB-lite"/>
    </source>
</evidence>
<dbReference type="PANTHER" id="PTHR10434">
    <property type="entry name" value="1-ACYL-SN-GLYCEROL-3-PHOSPHATE ACYLTRANSFERASE"/>
    <property type="match status" value="1"/>
</dbReference>
<dbReference type="PANTHER" id="PTHR10434:SF55">
    <property type="entry name" value="POSSIBLE ACYLTRANSFERASE"/>
    <property type="match status" value="1"/>
</dbReference>
<evidence type="ECO:0000313" key="5">
    <source>
        <dbReference type="EMBL" id="NEM91515.1"/>
    </source>
</evidence>
<dbReference type="GO" id="GO:0005886">
    <property type="term" value="C:plasma membrane"/>
    <property type="evidence" value="ECO:0007669"/>
    <property type="project" value="TreeGrafter"/>
</dbReference>
<dbReference type="Pfam" id="PF01553">
    <property type="entry name" value="Acyltransferase"/>
    <property type="match status" value="1"/>
</dbReference>
<protein>
    <submittedName>
        <fullName evidence="5">1-acyl-sn-glycerol-3-phosphate acyltransferase</fullName>
    </submittedName>
</protein>
<reference evidence="5 6" key="1">
    <citation type="journal article" date="2014" name="Int. J. Syst. Evol. Microbiol.">
        <title>Description of Galbitalea soli gen. nov., sp. nov., and Frondihabitans sucicola sp. nov.</title>
        <authorList>
            <person name="Kim S.J."/>
            <person name="Lim J.M."/>
            <person name="Ahn J.H."/>
            <person name="Weon H.Y."/>
            <person name="Hamada M."/>
            <person name="Suzuki K."/>
            <person name="Ahn T.Y."/>
            <person name="Kwon S.W."/>
        </authorList>
    </citation>
    <scope>NUCLEOTIDE SEQUENCE [LARGE SCALE GENOMIC DNA]</scope>
    <source>
        <strain evidence="5 6">NBRC 108727</strain>
    </source>
</reference>
<dbReference type="GO" id="GO:0006654">
    <property type="term" value="P:phosphatidic acid biosynthetic process"/>
    <property type="evidence" value="ECO:0007669"/>
    <property type="project" value="TreeGrafter"/>
</dbReference>
<organism evidence="5 6">
    <name type="scientific">Galbitalea soli</name>
    <dbReference type="NCBI Taxonomy" id="1268042"/>
    <lineage>
        <taxon>Bacteria</taxon>
        <taxon>Bacillati</taxon>
        <taxon>Actinomycetota</taxon>
        <taxon>Actinomycetes</taxon>
        <taxon>Micrococcales</taxon>
        <taxon>Microbacteriaceae</taxon>
        <taxon>Galbitalea</taxon>
    </lineage>
</organism>
<feature type="region of interest" description="Disordered" evidence="3">
    <location>
        <begin position="253"/>
        <end position="272"/>
    </location>
</feature>
<evidence type="ECO:0000256" key="2">
    <source>
        <dbReference type="ARBA" id="ARBA00023315"/>
    </source>
</evidence>
<accession>A0A7C9TQZ5</accession>
<evidence type="ECO:0000313" key="6">
    <source>
        <dbReference type="Proteomes" id="UP000479756"/>
    </source>
</evidence>
<dbReference type="SMART" id="SM00563">
    <property type="entry name" value="PlsC"/>
    <property type="match status" value="1"/>
</dbReference>
<dbReference type="GO" id="GO:0003841">
    <property type="term" value="F:1-acylglycerol-3-phosphate O-acyltransferase activity"/>
    <property type="evidence" value="ECO:0007669"/>
    <property type="project" value="TreeGrafter"/>
</dbReference>
<feature type="compositionally biased region" description="Low complexity" evidence="3">
    <location>
        <begin position="16"/>
        <end position="25"/>
    </location>
</feature>
<dbReference type="CDD" id="cd07989">
    <property type="entry name" value="LPLAT_AGPAT-like"/>
    <property type="match status" value="1"/>
</dbReference>
<gene>
    <name evidence="5" type="ORF">G3T37_09115</name>
</gene>
<comment type="caution">
    <text evidence="5">The sequence shown here is derived from an EMBL/GenBank/DDBJ whole genome shotgun (WGS) entry which is preliminary data.</text>
</comment>
<dbReference type="Proteomes" id="UP000479756">
    <property type="component" value="Unassembled WGS sequence"/>
</dbReference>
<keyword evidence="6" id="KW-1185">Reference proteome</keyword>
<feature type="domain" description="Phospholipid/glycerol acyltransferase" evidence="4">
    <location>
        <begin position="69"/>
        <end position="189"/>
    </location>
</feature>
<dbReference type="SUPFAM" id="SSF69593">
    <property type="entry name" value="Glycerol-3-phosphate (1)-acyltransferase"/>
    <property type="match status" value="1"/>
</dbReference>
<feature type="compositionally biased region" description="Polar residues" evidence="3">
    <location>
        <begin position="1"/>
        <end position="10"/>
    </location>
</feature>
<sequence>MPSAPISSTRGSREVPASTPAAAPADPDRIRSEKTPAFRVLAALILPFMYAISRYEFHHPEKLPRQGAFVLAPNHFSNIDPIVVGIGMWKLGRAPRYFAKASLFRVPVLGYFMRRTGQVPVQRSGAGRAGGDPIQAGRMIAEHGLGVIVYPEGTLTRDPNLWPMRGKTGAVRTALEAGVPVIPCAHWGTQAIMPRYGKGISVFPRHTVQLSYGDPVDLDEFRGRPLDSAMLAAATERVMDAITRLVEELRGEKAPAERWDPAKHHQSETGRF</sequence>
<proteinExistence type="predicted"/>
<dbReference type="AlphaFoldDB" id="A0A7C9TQZ5"/>
<keyword evidence="2 5" id="KW-0012">Acyltransferase</keyword>
<feature type="region of interest" description="Disordered" evidence="3">
    <location>
        <begin position="1"/>
        <end position="29"/>
    </location>
</feature>
<keyword evidence="1 5" id="KW-0808">Transferase</keyword>
<evidence type="ECO:0000256" key="1">
    <source>
        <dbReference type="ARBA" id="ARBA00022679"/>
    </source>
</evidence>
<evidence type="ECO:0000259" key="4">
    <source>
        <dbReference type="SMART" id="SM00563"/>
    </source>
</evidence>
<dbReference type="InterPro" id="IPR002123">
    <property type="entry name" value="Plipid/glycerol_acylTrfase"/>
</dbReference>